<dbReference type="RefSeq" id="WP_089733105.1">
    <property type="nucleotide sequence ID" value="NZ_FNEG01000001.1"/>
</dbReference>
<dbReference type="Proteomes" id="UP000199426">
    <property type="component" value="Unassembled WGS sequence"/>
</dbReference>
<dbReference type="OrthoDB" id="1268820at2"/>
<dbReference type="InterPro" id="IPR026444">
    <property type="entry name" value="Secre_tail"/>
</dbReference>
<feature type="chain" id="PRO_5016947055" evidence="2">
    <location>
        <begin position="19"/>
        <end position="252"/>
    </location>
</feature>
<evidence type="ECO:0000313" key="5">
    <source>
        <dbReference type="EMBL" id="SQB46697.1"/>
    </source>
</evidence>
<organism evidence="5 7">
    <name type="scientific">Chryseobacterium jejuense</name>
    <dbReference type="NCBI Taxonomy" id="445960"/>
    <lineage>
        <taxon>Bacteria</taxon>
        <taxon>Pseudomonadati</taxon>
        <taxon>Bacteroidota</taxon>
        <taxon>Flavobacteriia</taxon>
        <taxon>Flavobacteriales</taxon>
        <taxon>Weeksellaceae</taxon>
        <taxon>Chryseobacterium group</taxon>
        <taxon>Chryseobacterium</taxon>
    </lineage>
</organism>
<reference evidence="4 6" key="1">
    <citation type="submission" date="2016-10" db="EMBL/GenBank/DDBJ databases">
        <authorList>
            <person name="Varghese N."/>
            <person name="Submissions S."/>
        </authorList>
    </citation>
    <scope>NUCLEOTIDE SEQUENCE [LARGE SCALE GENOMIC DNA]</scope>
    <source>
        <strain evidence="4 6">DSM 19299</strain>
    </source>
</reference>
<feature type="signal peptide" evidence="2">
    <location>
        <begin position="1"/>
        <end position="18"/>
    </location>
</feature>
<keyword evidence="6" id="KW-1185">Reference proteome</keyword>
<evidence type="ECO:0000313" key="6">
    <source>
        <dbReference type="Proteomes" id="UP000199426"/>
    </source>
</evidence>
<proteinExistence type="predicted"/>
<name>A0A2X2X499_CHRJE</name>
<dbReference type="Pfam" id="PF18962">
    <property type="entry name" value="Por_Secre_tail"/>
    <property type="match status" value="1"/>
</dbReference>
<dbReference type="EMBL" id="FNEG01000001">
    <property type="protein sequence ID" value="SDI20811.1"/>
    <property type="molecule type" value="Genomic_DNA"/>
</dbReference>
<dbReference type="NCBIfam" id="TIGR04183">
    <property type="entry name" value="Por_Secre_tail"/>
    <property type="match status" value="1"/>
</dbReference>
<gene>
    <name evidence="5" type="ORF">NCTC13492_03773</name>
    <name evidence="4" type="ORF">SAMN05421542_0428</name>
</gene>
<evidence type="ECO:0000256" key="2">
    <source>
        <dbReference type="SAM" id="SignalP"/>
    </source>
</evidence>
<sequence>MKKILFSIAMLATGFAFGQINLVHTFPANEDAAVYINDNQLLYCTQVIDQPTIKIYGQNYTYIKTLNITMPSGYEWMLFHPDLDYQVSKNIFNTNDKLEFIVYFHKSGTPDSKLKIIDEDGVIIKDFPGTYRVEYTKIYHDPTDNTNKIKLLNETTQQTEIYSLPTTTLANKEIMTVKNKLAAFPIPAKTTLKINNPQNSANKVEVFDATGKLVINQSFSNYDDVITLNVQNLTNGLYIYKIGDLSSKFIKE</sequence>
<dbReference type="STRING" id="445960.SAMN05421542_0428"/>
<evidence type="ECO:0000256" key="1">
    <source>
        <dbReference type="ARBA" id="ARBA00022729"/>
    </source>
</evidence>
<accession>A0A2X2X499</accession>
<evidence type="ECO:0000313" key="7">
    <source>
        <dbReference type="Proteomes" id="UP000251670"/>
    </source>
</evidence>
<reference evidence="5 7" key="2">
    <citation type="submission" date="2018-06" db="EMBL/GenBank/DDBJ databases">
        <authorList>
            <consortium name="Pathogen Informatics"/>
            <person name="Doyle S."/>
        </authorList>
    </citation>
    <scope>NUCLEOTIDE SEQUENCE [LARGE SCALE GENOMIC DNA]</scope>
    <source>
        <strain evidence="5 7">NCTC13492</strain>
    </source>
</reference>
<evidence type="ECO:0000313" key="4">
    <source>
        <dbReference type="EMBL" id="SDI20811.1"/>
    </source>
</evidence>
<dbReference type="AlphaFoldDB" id="A0A2X2X499"/>
<dbReference type="EMBL" id="UAWB01000013">
    <property type="protein sequence ID" value="SQB46697.1"/>
    <property type="molecule type" value="Genomic_DNA"/>
</dbReference>
<feature type="domain" description="Secretion system C-terminal sorting" evidence="3">
    <location>
        <begin position="184"/>
        <end position="249"/>
    </location>
</feature>
<dbReference type="Proteomes" id="UP000251670">
    <property type="component" value="Unassembled WGS sequence"/>
</dbReference>
<evidence type="ECO:0000259" key="3">
    <source>
        <dbReference type="Pfam" id="PF18962"/>
    </source>
</evidence>
<protein>
    <submittedName>
        <fullName evidence="4 5">Por secretion system C-terminal sorting domain</fullName>
    </submittedName>
</protein>
<keyword evidence="1 2" id="KW-0732">Signal</keyword>